<keyword evidence="3 6" id="KW-1133">Transmembrane helix</keyword>
<feature type="transmembrane region" description="Helical" evidence="6">
    <location>
        <begin position="169"/>
        <end position="188"/>
    </location>
</feature>
<evidence type="ECO:0000256" key="5">
    <source>
        <dbReference type="ARBA" id="ARBA00049660"/>
    </source>
</evidence>
<gene>
    <name evidence="7" type="ORF">D9757_005786</name>
</gene>
<sequence>MDPLQSTLKPEEVTRVLIQQAVTKHRMRYDLVFFKAVLAGLMLSFGALMNEIVSSGTPSLSAATANPAIPKILGGFVFPSGFVLIPMLGLELLTSNMMVFPLGIAAGQIPWWSLLINWIIVTFGNLVGSLFSGDILLNFSNGILSSEPFFTGVQTFASKKAVDPEFHQIFLRGIGCNILVCIAIWLGTGARETVSKLVAIWIPIWVTNILISFVGRSTHLFSRRYLLPALLIMVFLVFSLQYALKSTSDVVYWSIFLFSPRLLGIMFDTPSLSTAYYIRKSLIATYLGNIVGAFIVWGPAAWFYIWSSEHDPSSQTLHDAEAGFILKDR</sequence>
<dbReference type="Proteomes" id="UP000518752">
    <property type="component" value="Unassembled WGS sequence"/>
</dbReference>
<accession>A0A8H5HQJ2</accession>
<evidence type="ECO:0000313" key="7">
    <source>
        <dbReference type="EMBL" id="KAF5387401.1"/>
    </source>
</evidence>
<feature type="transmembrane region" description="Helical" evidence="6">
    <location>
        <begin position="250"/>
        <end position="269"/>
    </location>
</feature>
<evidence type="ECO:0008006" key="9">
    <source>
        <dbReference type="Google" id="ProtNLM"/>
    </source>
</evidence>
<dbReference type="GO" id="GO:0015707">
    <property type="term" value="P:nitrite transport"/>
    <property type="evidence" value="ECO:0007669"/>
    <property type="project" value="TreeGrafter"/>
</dbReference>
<dbReference type="PANTHER" id="PTHR30520:SF6">
    <property type="entry name" value="FORMATE_NITRATE FAMILY TRANSPORTER (EUROFUNG)"/>
    <property type="match status" value="1"/>
</dbReference>
<dbReference type="GO" id="GO:0005886">
    <property type="term" value="C:plasma membrane"/>
    <property type="evidence" value="ECO:0007669"/>
    <property type="project" value="TreeGrafter"/>
</dbReference>
<dbReference type="EMBL" id="JAACJN010000033">
    <property type="protein sequence ID" value="KAF5387401.1"/>
    <property type="molecule type" value="Genomic_DNA"/>
</dbReference>
<reference evidence="7 8" key="1">
    <citation type="journal article" date="2020" name="ISME J.">
        <title>Uncovering the hidden diversity of litter-decomposition mechanisms in mushroom-forming fungi.</title>
        <authorList>
            <person name="Floudas D."/>
            <person name="Bentzer J."/>
            <person name="Ahren D."/>
            <person name="Johansson T."/>
            <person name="Persson P."/>
            <person name="Tunlid A."/>
        </authorList>
    </citation>
    <scope>NUCLEOTIDE SEQUENCE [LARGE SCALE GENOMIC DNA]</scope>
    <source>
        <strain evidence="7 8">CBS 406.79</strain>
    </source>
</reference>
<evidence type="ECO:0000256" key="2">
    <source>
        <dbReference type="ARBA" id="ARBA00022692"/>
    </source>
</evidence>
<evidence type="ECO:0000256" key="3">
    <source>
        <dbReference type="ARBA" id="ARBA00022989"/>
    </source>
</evidence>
<feature type="transmembrane region" description="Helical" evidence="6">
    <location>
        <begin position="32"/>
        <end position="49"/>
    </location>
</feature>
<keyword evidence="8" id="KW-1185">Reference proteome</keyword>
<name>A0A8H5HQJ2_9AGAR</name>
<comment type="subcellular location">
    <subcellularLocation>
        <location evidence="1">Membrane</location>
        <topology evidence="1">Multi-pass membrane protein</topology>
    </subcellularLocation>
</comment>
<dbReference type="InterPro" id="IPR000292">
    <property type="entry name" value="For/NO2_transpt"/>
</dbReference>
<dbReference type="GO" id="GO:0015513">
    <property type="term" value="F:high-affinity secondary active nitrite transmembrane transporter activity"/>
    <property type="evidence" value="ECO:0007669"/>
    <property type="project" value="TreeGrafter"/>
</dbReference>
<comment type="caution">
    <text evidence="7">The sequence shown here is derived from an EMBL/GenBank/DDBJ whole genome shotgun (WGS) entry which is preliminary data.</text>
</comment>
<keyword evidence="2 6" id="KW-0812">Transmembrane</keyword>
<dbReference type="OrthoDB" id="4829at2759"/>
<evidence type="ECO:0000256" key="1">
    <source>
        <dbReference type="ARBA" id="ARBA00004141"/>
    </source>
</evidence>
<evidence type="ECO:0000256" key="6">
    <source>
        <dbReference type="SAM" id="Phobius"/>
    </source>
</evidence>
<keyword evidence="4 6" id="KW-0472">Membrane</keyword>
<feature type="transmembrane region" description="Helical" evidence="6">
    <location>
        <begin position="194"/>
        <end position="213"/>
    </location>
</feature>
<feature type="transmembrane region" description="Helical" evidence="6">
    <location>
        <begin position="102"/>
        <end position="123"/>
    </location>
</feature>
<feature type="transmembrane region" description="Helical" evidence="6">
    <location>
        <begin position="281"/>
        <end position="305"/>
    </location>
</feature>
<proteinExistence type="inferred from homology"/>
<feature type="transmembrane region" description="Helical" evidence="6">
    <location>
        <begin position="69"/>
        <end position="90"/>
    </location>
</feature>
<feature type="transmembrane region" description="Helical" evidence="6">
    <location>
        <begin position="225"/>
        <end position="244"/>
    </location>
</feature>
<dbReference type="Pfam" id="PF01226">
    <property type="entry name" value="Form_Nir_trans"/>
    <property type="match status" value="1"/>
</dbReference>
<evidence type="ECO:0000256" key="4">
    <source>
        <dbReference type="ARBA" id="ARBA00023136"/>
    </source>
</evidence>
<organism evidence="7 8">
    <name type="scientific">Collybiopsis confluens</name>
    <dbReference type="NCBI Taxonomy" id="2823264"/>
    <lineage>
        <taxon>Eukaryota</taxon>
        <taxon>Fungi</taxon>
        <taxon>Dikarya</taxon>
        <taxon>Basidiomycota</taxon>
        <taxon>Agaricomycotina</taxon>
        <taxon>Agaricomycetes</taxon>
        <taxon>Agaricomycetidae</taxon>
        <taxon>Agaricales</taxon>
        <taxon>Marasmiineae</taxon>
        <taxon>Omphalotaceae</taxon>
        <taxon>Collybiopsis</taxon>
    </lineage>
</organism>
<dbReference type="PANTHER" id="PTHR30520">
    <property type="entry name" value="FORMATE TRANSPORTER-RELATED"/>
    <property type="match status" value="1"/>
</dbReference>
<dbReference type="AlphaFoldDB" id="A0A8H5HQJ2"/>
<dbReference type="Gene3D" id="1.20.1080.10">
    <property type="entry name" value="Glycerol uptake facilitator protein"/>
    <property type="match status" value="1"/>
</dbReference>
<dbReference type="InterPro" id="IPR023271">
    <property type="entry name" value="Aquaporin-like"/>
</dbReference>
<protein>
    <recommendedName>
        <fullName evidence="9">Formate/nitrite transporter</fullName>
    </recommendedName>
</protein>
<evidence type="ECO:0000313" key="8">
    <source>
        <dbReference type="Proteomes" id="UP000518752"/>
    </source>
</evidence>
<comment type="similarity">
    <text evidence="5">Belongs to the FNT transporter (TC 1.A.16) family.</text>
</comment>